<dbReference type="InterPro" id="IPR000835">
    <property type="entry name" value="HTH_MarR-typ"/>
</dbReference>
<dbReference type="InterPro" id="IPR039422">
    <property type="entry name" value="MarR/SlyA-like"/>
</dbReference>
<dbReference type="PANTHER" id="PTHR33164:SF43">
    <property type="entry name" value="HTH-TYPE TRANSCRIPTIONAL REPRESSOR YETL"/>
    <property type="match status" value="1"/>
</dbReference>
<dbReference type="RefSeq" id="WP_285722116.1">
    <property type="nucleotide sequence ID" value="NZ_BSDD01000001.1"/>
</dbReference>
<sequence length="155" mass="17687">MDRTENIERIFQDLRRVVHALELYSKDVNARFGLTAPQLWALWELERGGGMTLGTLARALQLHPSTVVGVLDRLVDKDLASREPDPQDRRRIRIRILPKGRALLKRAPHPAQGRLVHGLQAMSESQVTSLRRALATLVRVMEAEDLEARFFFSED</sequence>
<comment type="caution">
    <text evidence="2">The sequence shown here is derived from an EMBL/GenBank/DDBJ whole genome shotgun (WGS) entry which is preliminary data.</text>
</comment>
<dbReference type="PANTHER" id="PTHR33164">
    <property type="entry name" value="TRANSCRIPTIONAL REGULATOR, MARR FAMILY"/>
    <property type="match status" value="1"/>
</dbReference>
<dbReference type="EMBL" id="BSDD01000001">
    <property type="protein sequence ID" value="GLH68597.1"/>
    <property type="molecule type" value="Genomic_DNA"/>
</dbReference>
<evidence type="ECO:0000313" key="3">
    <source>
        <dbReference type="Proteomes" id="UP001165089"/>
    </source>
</evidence>
<organism evidence="2 3">
    <name type="scientific">Geothrix rubra</name>
    <dbReference type="NCBI Taxonomy" id="2927977"/>
    <lineage>
        <taxon>Bacteria</taxon>
        <taxon>Pseudomonadati</taxon>
        <taxon>Acidobacteriota</taxon>
        <taxon>Holophagae</taxon>
        <taxon>Holophagales</taxon>
        <taxon>Holophagaceae</taxon>
        <taxon>Geothrix</taxon>
    </lineage>
</organism>
<evidence type="ECO:0000313" key="2">
    <source>
        <dbReference type="EMBL" id="GLH68597.1"/>
    </source>
</evidence>
<accession>A0ABQ5Q1U1</accession>
<reference evidence="2 3" key="1">
    <citation type="journal article" date="2023" name="Antonie Van Leeuwenhoek">
        <title>Mesoterricola silvestris gen. nov., sp. nov., Mesoterricola sediminis sp. nov., Geothrix oryzae sp. nov., Geothrix edaphica sp. nov., Geothrix rubra sp. nov., and Geothrix limicola sp. nov., six novel members of Acidobacteriota isolated from soils.</title>
        <authorList>
            <person name="Itoh H."/>
            <person name="Sugisawa Y."/>
            <person name="Mise K."/>
            <person name="Xu Z."/>
            <person name="Kuniyasu M."/>
            <person name="Ushijima N."/>
            <person name="Kawano K."/>
            <person name="Kobayashi E."/>
            <person name="Shiratori Y."/>
            <person name="Masuda Y."/>
            <person name="Senoo K."/>
        </authorList>
    </citation>
    <scope>NUCLEOTIDE SEQUENCE [LARGE SCALE GENOMIC DNA]</scope>
    <source>
        <strain evidence="2 3">Red803</strain>
    </source>
</reference>
<dbReference type="PROSITE" id="PS50995">
    <property type="entry name" value="HTH_MARR_2"/>
    <property type="match status" value="1"/>
</dbReference>
<dbReference type="SMART" id="SM00347">
    <property type="entry name" value="HTH_MARR"/>
    <property type="match status" value="1"/>
</dbReference>
<dbReference type="Proteomes" id="UP001165089">
    <property type="component" value="Unassembled WGS sequence"/>
</dbReference>
<feature type="domain" description="HTH marR-type" evidence="1">
    <location>
        <begin position="7"/>
        <end position="139"/>
    </location>
</feature>
<dbReference type="InterPro" id="IPR036390">
    <property type="entry name" value="WH_DNA-bd_sf"/>
</dbReference>
<dbReference type="Gene3D" id="1.10.10.10">
    <property type="entry name" value="Winged helix-like DNA-binding domain superfamily/Winged helix DNA-binding domain"/>
    <property type="match status" value="1"/>
</dbReference>
<dbReference type="InterPro" id="IPR036388">
    <property type="entry name" value="WH-like_DNA-bd_sf"/>
</dbReference>
<keyword evidence="3" id="KW-1185">Reference proteome</keyword>
<name>A0ABQ5Q1U1_9BACT</name>
<dbReference type="SUPFAM" id="SSF46785">
    <property type="entry name" value="Winged helix' DNA-binding domain"/>
    <property type="match status" value="1"/>
</dbReference>
<proteinExistence type="predicted"/>
<protein>
    <submittedName>
        <fullName evidence="2">MarR family transcriptional regulator</fullName>
    </submittedName>
</protein>
<dbReference type="Pfam" id="PF12802">
    <property type="entry name" value="MarR_2"/>
    <property type="match status" value="1"/>
</dbReference>
<gene>
    <name evidence="2" type="ORF">GETHPA_01300</name>
</gene>
<evidence type="ECO:0000259" key="1">
    <source>
        <dbReference type="PROSITE" id="PS50995"/>
    </source>
</evidence>